<keyword evidence="5" id="KW-1133">Transmembrane helix</keyword>
<keyword evidence="5" id="KW-0812">Transmembrane</keyword>
<dbReference type="Proteomes" id="UP000298787">
    <property type="component" value="Chromosome 12"/>
</dbReference>
<evidence type="ECO:0000256" key="1">
    <source>
        <dbReference type="ARBA" id="ARBA00004370"/>
    </source>
</evidence>
<keyword evidence="3 5" id="KW-0472">Membrane</keyword>
<accession>A0A4U5UXL9</accession>
<reference evidence="7 8" key="1">
    <citation type="submission" date="2019-01" db="EMBL/GenBank/DDBJ databases">
        <title>Genome Assembly of Collichthys lucidus.</title>
        <authorList>
            <person name="Cai M."/>
            <person name="Xiao S."/>
        </authorList>
    </citation>
    <scope>NUCLEOTIDE SEQUENCE [LARGE SCALE GENOMIC DNA]</scope>
    <source>
        <strain evidence="7">JT15FE1705JMU</strain>
        <tissue evidence="7">Muscle</tissue>
    </source>
</reference>
<sequence>MSIFVILGLLLCIEAPGSSAVTPVFVKKGDDLLLNVTEEDDPQRFIIVVWKFRGNTLATFSPNGKTTVFGAYTGRVETSVKTFSVKLNNLQEADSGVYTAQVLGRKEQTLIEYDVTVQAPVSPVGLTVDSVSSSSDSCNLTVTCSTQDSHISSTLTCDTQTCSQEGGERSEVTTSGASLRVYLETDSIICNHSNQVSWTKNMTNIQDVCPQHAGSECVSAGISVCLVKTVVFSVGLVVMVSAVITVHIMEKLKKKKL</sequence>
<dbReference type="GO" id="GO:0016020">
    <property type="term" value="C:membrane"/>
    <property type="evidence" value="ECO:0007669"/>
    <property type="project" value="UniProtKB-SubCell"/>
</dbReference>
<gene>
    <name evidence="7" type="ORF">D9C73_014300</name>
</gene>
<evidence type="ECO:0000256" key="2">
    <source>
        <dbReference type="ARBA" id="ARBA00022729"/>
    </source>
</evidence>
<keyword evidence="4" id="KW-0325">Glycoprotein</keyword>
<feature type="chain" id="PRO_5020474623" evidence="6">
    <location>
        <begin position="21"/>
        <end position="257"/>
    </location>
</feature>
<dbReference type="AlphaFoldDB" id="A0A4U5UXL9"/>
<keyword evidence="2 6" id="KW-0732">Signal</keyword>
<evidence type="ECO:0000256" key="5">
    <source>
        <dbReference type="SAM" id="Phobius"/>
    </source>
</evidence>
<dbReference type="EMBL" id="CM014089">
    <property type="protein sequence ID" value="TKS79470.1"/>
    <property type="molecule type" value="Genomic_DNA"/>
</dbReference>
<dbReference type="InterPro" id="IPR015631">
    <property type="entry name" value="CD2/SLAM_rcpt"/>
</dbReference>
<dbReference type="Gene3D" id="2.60.40.10">
    <property type="entry name" value="Immunoglobulins"/>
    <property type="match status" value="1"/>
</dbReference>
<evidence type="ECO:0000313" key="7">
    <source>
        <dbReference type="EMBL" id="TKS79470.1"/>
    </source>
</evidence>
<dbReference type="STRING" id="240159.A0A4U5UXL9"/>
<dbReference type="InterPro" id="IPR013783">
    <property type="entry name" value="Ig-like_fold"/>
</dbReference>
<evidence type="ECO:0000256" key="4">
    <source>
        <dbReference type="ARBA" id="ARBA00023180"/>
    </source>
</evidence>
<dbReference type="PANTHER" id="PTHR12080">
    <property type="entry name" value="SIGNALING LYMPHOCYTIC ACTIVATION MOLECULE"/>
    <property type="match status" value="1"/>
</dbReference>
<organism evidence="7 8">
    <name type="scientific">Collichthys lucidus</name>
    <name type="common">Big head croaker</name>
    <name type="synonym">Sciaena lucida</name>
    <dbReference type="NCBI Taxonomy" id="240159"/>
    <lineage>
        <taxon>Eukaryota</taxon>
        <taxon>Metazoa</taxon>
        <taxon>Chordata</taxon>
        <taxon>Craniata</taxon>
        <taxon>Vertebrata</taxon>
        <taxon>Euteleostomi</taxon>
        <taxon>Actinopterygii</taxon>
        <taxon>Neopterygii</taxon>
        <taxon>Teleostei</taxon>
        <taxon>Neoteleostei</taxon>
        <taxon>Acanthomorphata</taxon>
        <taxon>Eupercaria</taxon>
        <taxon>Sciaenidae</taxon>
        <taxon>Collichthys</taxon>
    </lineage>
</organism>
<dbReference type="InterPro" id="IPR036179">
    <property type="entry name" value="Ig-like_dom_sf"/>
</dbReference>
<feature type="transmembrane region" description="Helical" evidence="5">
    <location>
        <begin position="230"/>
        <end position="249"/>
    </location>
</feature>
<protein>
    <submittedName>
        <fullName evidence="7">SLAM family member 9</fullName>
    </submittedName>
</protein>
<dbReference type="SUPFAM" id="SSF48726">
    <property type="entry name" value="Immunoglobulin"/>
    <property type="match status" value="1"/>
</dbReference>
<feature type="signal peptide" evidence="6">
    <location>
        <begin position="1"/>
        <end position="20"/>
    </location>
</feature>
<dbReference type="PANTHER" id="PTHR12080:SF80">
    <property type="entry name" value="IMMUNOGLOBULIN V-SET DOMAIN-CONTAINING PROTEIN"/>
    <property type="match status" value="1"/>
</dbReference>
<proteinExistence type="predicted"/>
<evidence type="ECO:0000256" key="3">
    <source>
        <dbReference type="ARBA" id="ARBA00023136"/>
    </source>
</evidence>
<evidence type="ECO:0000313" key="8">
    <source>
        <dbReference type="Proteomes" id="UP000298787"/>
    </source>
</evidence>
<evidence type="ECO:0000256" key="6">
    <source>
        <dbReference type="SAM" id="SignalP"/>
    </source>
</evidence>
<name>A0A4U5UXL9_COLLU</name>
<keyword evidence="8" id="KW-1185">Reference proteome</keyword>
<comment type="subcellular location">
    <subcellularLocation>
        <location evidence="1">Membrane</location>
    </subcellularLocation>
</comment>